<organism evidence="1 2">
    <name type="scientific">Trifolium medium</name>
    <dbReference type="NCBI Taxonomy" id="97028"/>
    <lineage>
        <taxon>Eukaryota</taxon>
        <taxon>Viridiplantae</taxon>
        <taxon>Streptophyta</taxon>
        <taxon>Embryophyta</taxon>
        <taxon>Tracheophyta</taxon>
        <taxon>Spermatophyta</taxon>
        <taxon>Magnoliopsida</taxon>
        <taxon>eudicotyledons</taxon>
        <taxon>Gunneridae</taxon>
        <taxon>Pentapetalae</taxon>
        <taxon>rosids</taxon>
        <taxon>fabids</taxon>
        <taxon>Fabales</taxon>
        <taxon>Fabaceae</taxon>
        <taxon>Papilionoideae</taxon>
        <taxon>50 kb inversion clade</taxon>
        <taxon>NPAAA clade</taxon>
        <taxon>Hologalegina</taxon>
        <taxon>IRL clade</taxon>
        <taxon>Trifolieae</taxon>
        <taxon>Trifolium</taxon>
    </lineage>
</organism>
<proteinExistence type="predicted"/>
<dbReference type="EMBL" id="LXQA010152047">
    <property type="protein sequence ID" value="MCI26240.1"/>
    <property type="molecule type" value="Genomic_DNA"/>
</dbReference>
<sequence>MRQKQNLNIVWHCCGRSNKKKVVEPQNQKTIVGDEKISRTLVKTLFKAEKRVLPE</sequence>
<comment type="caution">
    <text evidence="1">The sequence shown here is derived from an EMBL/GenBank/DDBJ whole genome shotgun (WGS) entry which is preliminary data.</text>
</comment>
<evidence type="ECO:0000313" key="2">
    <source>
        <dbReference type="Proteomes" id="UP000265520"/>
    </source>
</evidence>
<dbReference type="AlphaFoldDB" id="A0A392QRI0"/>
<protein>
    <submittedName>
        <fullName evidence="1">Uncharacterized protein</fullName>
    </submittedName>
</protein>
<dbReference type="Proteomes" id="UP000265520">
    <property type="component" value="Unassembled WGS sequence"/>
</dbReference>
<keyword evidence="2" id="KW-1185">Reference proteome</keyword>
<accession>A0A392QRI0</accession>
<evidence type="ECO:0000313" key="1">
    <source>
        <dbReference type="EMBL" id="MCI26240.1"/>
    </source>
</evidence>
<reference evidence="1 2" key="1">
    <citation type="journal article" date="2018" name="Front. Plant Sci.">
        <title>Red Clover (Trifolium pratense) and Zigzag Clover (T. medium) - A Picture of Genomic Similarities and Differences.</title>
        <authorList>
            <person name="Dluhosova J."/>
            <person name="Istvanek J."/>
            <person name="Nedelnik J."/>
            <person name="Repkova J."/>
        </authorList>
    </citation>
    <scope>NUCLEOTIDE SEQUENCE [LARGE SCALE GENOMIC DNA]</scope>
    <source>
        <strain evidence="2">cv. 10/8</strain>
        <tissue evidence="1">Leaf</tissue>
    </source>
</reference>
<name>A0A392QRI0_9FABA</name>